<evidence type="ECO:0000313" key="2">
    <source>
        <dbReference type="Proteomes" id="UP001327560"/>
    </source>
</evidence>
<dbReference type="PANTHER" id="PTHR11199">
    <property type="entry name" value="STROMAL ANTIGEN"/>
    <property type="match status" value="1"/>
</dbReference>
<accession>A0AAQ3K3S4</accession>
<dbReference type="InterPro" id="IPR039662">
    <property type="entry name" value="Cohesin_Scc3/SA"/>
</dbReference>
<keyword evidence="2" id="KW-1185">Reference proteome</keyword>
<gene>
    <name evidence="1" type="ORF">Cni_G10118</name>
</gene>
<dbReference type="EMBL" id="CP136892">
    <property type="protein sequence ID" value="WOL01402.1"/>
    <property type="molecule type" value="Genomic_DNA"/>
</dbReference>
<dbReference type="AlphaFoldDB" id="A0AAQ3K3S4"/>
<reference evidence="1 2" key="1">
    <citation type="submission" date="2023-10" db="EMBL/GenBank/DDBJ databases">
        <title>Chromosome-scale genome assembly provides insights into flower coloration mechanisms of Canna indica.</title>
        <authorList>
            <person name="Li C."/>
        </authorList>
    </citation>
    <scope>NUCLEOTIDE SEQUENCE [LARGE SCALE GENOMIC DNA]</scope>
    <source>
        <tissue evidence="1">Flower</tissue>
    </source>
</reference>
<dbReference type="GO" id="GO:0005634">
    <property type="term" value="C:nucleus"/>
    <property type="evidence" value="ECO:0007669"/>
    <property type="project" value="TreeGrafter"/>
</dbReference>
<dbReference type="Proteomes" id="UP001327560">
    <property type="component" value="Chromosome 3"/>
</dbReference>
<name>A0AAQ3K3S4_9LILI</name>
<dbReference type="GO" id="GO:0003682">
    <property type="term" value="F:chromatin binding"/>
    <property type="evidence" value="ECO:0007669"/>
    <property type="project" value="TreeGrafter"/>
</dbReference>
<evidence type="ECO:0000313" key="1">
    <source>
        <dbReference type="EMBL" id="WOL01402.1"/>
    </source>
</evidence>
<dbReference type="GO" id="GO:0000785">
    <property type="term" value="C:chromatin"/>
    <property type="evidence" value="ECO:0007669"/>
    <property type="project" value="TreeGrafter"/>
</dbReference>
<dbReference type="GO" id="GO:0008278">
    <property type="term" value="C:cohesin complex"/>
    <property type="evidence" value="ECO:0007669"/>
    <property type="project" value="TreeGrafter"/>
</dbReference>
<dbReference type="GO" id="GO:0007062">
    <property type="term" value="P:sister chromatid cohesion"/>
    <property type="evidence" value="ECO:0007669"/>
    <property type="project" value="TreeGrafter"/>
</dbReference>
<protein>
    <submittedName>
        <fullName evidence="1">Uncharacterized protein</fullName>
    </submittedName>
</protein>
<proteinExistence type="predicted"/>
<dbReference type="PANTHER" id="PTHR11199:SF0">
    <property type="entry name" value="LD34181P-RELATED"/>
    <property type="match status" value="1"/>
</dbReference>
<sequence length="234" mass="26459">MARILRDVSDIDNEVKCFLLLNMYLHVAWCLLSIDLQSTEESISALVSKRDSLFEQLECITRSLPNPPQEGRGENILSFRVIVIQAEMWCLFKKSKDSSIVLDSLGYSPDEPSIENFWNLSEKLLTISDETEDEDANVEYIEDTNRDAVMLAAAKLVATRSVPMDYLAPKIISHFGMHGASITDTIKHLISVIRKTANDEIPIIFLEALKRANQRHSVDIAQLPIYTFLCLLSV</sequence>
<organism evidence="1 2">
    <name type="scientific">Canna indica</name>
    <name type="common">Indian-shot</name>
    <dbReference type="NCBI Taxonomy" id="4628"/>
    <lineage>
        <taxon>Eukaryota</taxon>
        <taxon>Viridiplantae</taxon>
        <taxon>Streptophyta</taxon>
        <taxon>Embryophyta</taxon>
        <taxon>Tracheophyta</taxon>
        <taxon>Spermatophyta</taxon>
        <taxon>Magnoliopsida</taxon>
        <taxon>Liliopsida</taxon>
        <taxon>Zingiberales</taxon>
        <taxon>Cannaceae</taxon>
        <taxon>Canna</taxon>
    </lineage>
</organism>